<feature type="compositionally biased region" description="Low complexity" evidence="1">
    <location>
        <begin position="33"/>
        <end position="65"/>
    </location>
</feature>
<accession>A0ABR5IW30</accession>
<proteinExistence type="predicted"/>
<reference evidence="2 3" key="1">
    <citation type="submission" date="2015-07" db="EMBL/GenBank/DDBJ databases">
        <authorList>
            <person name="Ju K.-S."/>
            <person name="Doroghazi J.R."/>
            <person name="Metcalf W.W."/>
        </authorList>
    </citation>
    <scope>NUCLEOTIDE SEQUENCE [LARGE SCALE GENOMIC DNA]</scope>
    <source>
        <strain evidence="2 3">NRRL B-3589</strain>
    </source>
</reference>
<keyword evidence="3" id="KW-1185">Reference proteome</keyword>
<evidence type="ECO:0000313" key="2">
    <source>
        <dbReference type="EMBL" id="KOG85352.1"/>
    </source>
</evidence>
<evidence type="ECO:0000256" key="1">
    <source>
        <dbReference type="SAM" id="MobiDB-lite"/>
    </source>
</evidence>
<feature type="region of interest" description="Disordered" evidence="1">
    <location>
        <begin position="23"/>
        <end position="113"/>
    </location>
</feature>
<protein>
    <recommendedName>
        <fullName evidence="4">Septum formation-related domain-containing protein</fullName>
    </recommendedName>
</protein>
<dbReference type="EMBL" id="LGUT01003478">
    <property type="protein sequence ID" value="KOG85352.1"/>
    <property type="molecule type" value="Genomic_DNA"/>
</dbReference>
<dbReference type="Proteomes" id="UP000037020">
    <property type="component" value="Unassembled WGS sequence"/>
</dbReference>
<name>A0ABR5IW30_9ACTN</name>
<sequence length="234" mass="22862">MIAAIVVAAVLVAGLTVAGVVLTSGDGKKNNTAAGSEPSLSASSSPTAASSGSPESDGVGAPLEGAPGGGEDGSRPSGSGGGADPGAGSVPGSGPGSGADSGSAGSPADGQVGYVELKPGECFDHPGLDSAVKRIEVRSCDGPHDGEVIANETLTGTYTTDKELQGNALALCKADATQRMRSIGADGRTYYYYVLFPSRATYAQEGRDQVSCSLTLSDKPGGKKLTGALPGQAG</sequence>
<comment type="caution">
    <text evidence="2">The sequence shown here is derived from an EMBL/GenBank/DDBJ whole genome shotgun (WGS) entry which is preliminary data.</text>
</comment>
<evidence type="ECO:0000313" key="3">
    <source>
        <dbReference type="Proteomes" id="UP000037020"/>
    </source>
</evidence>
<feature type="compositionally biased region" description="Low complexity" evidence="1">
    <location>
        <begin position="100"/>
        <end position="110"/>
    </location>
</feature>
<gene>
    <name evidence="2" type="ORF">ADK38_37165</name>
</gene>
<evidence type="ECO:0008006" key="4">
    <source>
        <dbReference type="Google" id="ProtNLM"/>
    </source>
</evidence>
<organism evidence="2 3">
    <name type="scientific">Streptomyces varsoviensis</name>
    <dbReference type="NCBI Taxonomy" id="67373"/>
    <lineage>
        <taxon>Bacteria</taxon>
        <taxon>Bacillati</taxon>
        <taxon>Actinomycetota</taxon>
        <taxon>Actinomycetes</taxon>
        <taxon>Kitasatosporales</taxon>
        <taxon>Streptomycetaceae</taxon>
        <taxon>Streptomyces</taxon>
    </lineage>
</organism>
<dbReference type="RefSeq" id="WP_030883443.1">
    <property type="nucleotide sequence ID" value="NZ_JBIRHZ010000001.1"/>
</dbReference>
<feature type="compositionally biased region" description="Gly residues" evidence="1">
    <location>
        <begin position="78"/>
        <end position="99"/>
    </location>
</feature>